<dbReference type="InterPro" id="IPR044046">
    <property type="entry name" value="E3_ligase_UBR-like_C"/>
</dbReference>
<feature type="domain" description="E3 ubiquitin-protein ligase UBR-like C-terminal" evidence="2">
    <location>
        <begin position="110"/>
        <end position="538"/>
    </location>
</feature>
<keyword evidence="1" id="KW-0833">Ubl conjugation pathway</keyword>
<dbReference type="VEuPathDB" id="VectorBase:LOC119165419"/>
<dbReference type="Proteomes" id="UP000821866">
    <property type="component" value="Chromosome 3"/>
</dbReference>
<dbReference type="AlphaFoldDB" id="A0A9J6EAV5"/>
<dbReference type="EC" id="2.3.2.27" evidence="1"/>
<keyword evidence="1" id="KW-0862">Zinc</keyword>
<dbReference type="GO" id="GO:0000151">
    <property type="term" value="C:ubiquitin ligase complex"/>
    <property type="evidence" value="ECO:0007669"/>
    <property type="project" value="TreeGrafter"/>
</dbReference>
<reference evidence="3" key="1">
    <citation type="journal article" date="2020" name="Cell">
        <title>Large-Scale Comparative Analyses of Tick Genomes Elucidate Their Genetic Diversity and Vector Capacities.</title>
        <authorList>
            <consortium name="Tick Genome and Microbiome Consortium (TIGMIC)"/>
            <person name="Jia N."/>
            <person name="Wang J."/>
            <person name="Shi W."/>
            <person name="Du L."/>
            <person name="Sun Y."/>
            <person name="Zhan W."/>
            <person name="Jiang J.F."/>
            <person name="Wang Q."/>
            <person name="Zhang B."/>
            <person name="Ji P."/>
            <person name="Bell-Sakyi L."/>
            <person name="Cui X.M."/>
            <person name="Yuan T.T."/>
            <person name="Jiang B.G."/>
            <person name="Yang W.F."/>
            <person name="Lam T.T."/>
            <person name="Chang Q.C."/>
            <person name="Ding S.J."/>
            <person name="Wang X.J."/>
            <person name="Zhu J.G."/>
            <person name="Ruan X.D."/>
            <person name="Zhao L."/>
            <person name="Wei J.T."/>
            <person name="Ye R.Z."/>
            <person name="Que T.C."/>
            <person name="Du C.H."/>
            <person name="Zhou Y.H."/>
            <person name="Cheng J.X."/>
            <person name="Dai P.F."/>
            <person name="Guo W.B."/>
            <person name="Han X.H."/>
            <person name="Huang E.J."/>
            <person name="Li L.F."/>
            <person name="Wei W."/>
            <person name="Gao Y.C."/>
            <person name="Liu J.Z."/>
            <person name="Shao H.Z."/>
            <person name="Wang X."/>
            <person name="Wang C.C."/>
            <person name="Yang T.C."/>
            <person name="Huo Q.B."/>
            <person name="Li W."/>
            <person name="Chen H.Y."/>
            <person name="Chen S.E."/>
            <person name="Zhou L.G."/>
            <person name="Ni X.B."/>
            <person name="Tian J.H."/>
            <person name="Sheng Y."/>
            <person name="Liu T."/>
            <person name="Pan Y.S."/>
            <person name="Xia L.Y."/>
            <person name="Li J."/>
            <person name="Zhao F."/>
            <person name="Cao W.C."/>
        </authorList>
    </citation>
    <scope>NUCLEOTIDE SEQUENCE</scope>
    <source>
        <strain evidence="3">Rmic-2018</strain>
    </source>
</reference>
<comment type="similarity">
    <text evidence="1">Belongs to the E3 ubiquitin-protein ligase UBR1-like family.</text>
</comment>
<proteinExistence type="inferred from homology"/>
<dbReference type="GO" id="GO:0071596">
    <property type="term" value="P:ubiquitin-dependent protein catabolic process via the N-end rule pathway"/>
    <property type="evidence" value="ECO:0007669"/>
    <property type="project" value="UniProtKB-UniRule"/>
</dbReference>
<evidence type="ECO:0000313" key="3">
    <source>
        <dbReference type="EMBL" id="KAH8031240.1"/>
    </source>
</evidence>
<dbReference type="GO" id="GO:0008270">
    <property type="term" value="F:zinc ion binding"/>
    <property type="evidence" value="ECO:0007669"/>
    <property type="project" value="UniProtKB-UniRule"/>
</dbReference>
<comment type="function">
    <text evidence="1">Ubiquitin ligase protein which is a component of the N-end rule pathway. Recognizes and binds to proteins bearing specific N-terminal residues that are destabilizing according to the N-end rule, leading to their ubiquitination and subsequent degradation.</text>
</comment>
<dbReference type="PANTHER" id="PTHR21497:SF24">
    <property type="entry name" value="E3 UBIQUITIN-PROTEIN LIGASE UBR1"/>
    <property type="match status" value="1"/>
</dbReference>
<comment type="caution">
    <text evidence="3">The sequence shown here is derived from an EMBL/GenBank/DDBJ whole genome shotgun (WGS) entry which is preliminary data.</text>
</comment>
<name>A0A9J6EAV5_RHIMP</name>
<dbReference type="GO" id="GO:0016567">
    <property type="term" value="P:protein ubiquitination"/>
    <property type="evidence" value="ECO:0007669"/>
    <property type="project" value="UniProtKB-UniRule"/>
</dbReference>
<dbReference type="GO" id="GO:0005737">
    <property type="term" value="C:cytoplasm"/>
    <property type="evidence" value="ECO:0007669"/>
    <property type="project" value="TreeGrafter"/>
</dbReference>
<evidence type="ECO:0000259" key="2">
    <source>
        <dbReference type="Pfam" id="PF18995"/>
    </source>
</evidence>
<keyword evidence="1" id="KW-0808">Transferase</keyword>
<evidence type="ECO:0000313" key="4">
    <source>
        <dbReference type="Proteomes" id="UP000821866"/>
    </source>
</evidence>
<dbReference type="Pfam" id="PF18995">
    <property type="entry name" value="PRT6_C"/>
    <property type="match status" value="1"/>
</dbReference>
<keyword evidence="1" id="KW-0863">Zinc-finger</keyword>
<dbReference type="GO" id="GO:0061630">
    <property type="term" value="F:ubiquitin protein ligase activity"/>
    <property type="evidence" value="ECO:0007669"/>
    <property type="project" value="UniProtKB-UniRule"/>
</dbReference>
<dbReference type="InterPro" id="IPR039164">
    <property type="entry name" value="UBR1-like"/>
</dbReference>
<sequence>MCSVAEHLLIAVDHLAANLLLQASRYSAMEMVYTISWAAVAATFARNCSREADFVDVGPDAEPEASGQDHCGGDLWQSVADSDLGERMIHFLQWLAWTRTPTWTTTGCPQQVWWSCAYTIHGAEWLLRGKPLLGDLSARRSHCLEALVRTAAASLRVSPPEAVASHCLRLMGRVFALSSAESWARQACRSLNRACLRPVAITLKTASGGSVLDIDAFGLMVALCLSAPSLFANAAPLPLGGALDGHVLRLVLALHLVQVILTVEPHEEKMDTDSSSPVEEQSKSECNSRLLDFCSEVLTAAGTPPQNPSALGAPFVEAVHEGLRPFMRCSAIFLHFLSSRPPPDALCVAGGDTWGALCEFLSVPTDLSSILESPVLRQLAIGWASHPRVRVHLRYPRLVRHPVQPNRLVELPSDFSELINEASLFRCPNSDGDDSRSPTLCLVCGRILCSQSYCCQVEMGGDRLGACNLHATVCGGGTGLFLRVRDCKVLLLVGRTKGCYLPPPYVDEYGETDAGLMRGNPLHLCPRRYEQLQQLWLSHGIPEQVAHALEQSTGLSSTNWTLM</sequence>
<dbReference type="PANTHER" id="PTHR21497">
    <property type="entry name" value="UBIQUITIN LIGASE E3 ALPHA-RELATED"/>
    <property type="match status" value="1"/>
</dbReference>
<comment type="pathway">
    <text evidence="1">Protein modification; protein ubiquitination.</text>
</comment>
<accession>A0A9J6EAV5</accession>
<comment type="catalytic activity">
    <reaction evidence="1">
        <text>S-ubiquitinyl-[E2 ubiquitin-conjugating enzyme]-L-cysteine + [acceptor protein]-L-lysine = [E2 ubiquitin-conjugating enzyme]-L-cysteine + N(6)-ubiquitinyl-[acceptor protein]-L-lysine.</text>
        <dbReference type="EC" id="2.3.2.27"/>
    </reaction>
</comment>
<evidence type="ECO:0000256" key="1">
    <source>
        <dbReference type="RuleBase" id="RU366018"/>
    </source>
</evidence>
<keyword evidence="4" id="KW-1185">Reference proteome</keyword>
<dbReference type="EMBL" id="JABSTU010000005">
    <property type="protein sequence ID" value="KAH8031240.1"/>
    <property type="molecule type" value="Genomic_DNA"/>
</dbReference>
<gene>
    <name evidence="3" type="ORF">HPB51_014076</name>
</gene>
<reference evidence="3" key="2">
    <citation type="submission" date="2021-09" db="EMBL/GenBank/DDBJ databases">
        <authorList>
            <person name="Jia N."/>
            <person name="Wang J."/>
            <person name="Shi W."/>
            <person name="Du L."/>
            <person name="Sun Y."/>
            <person name="Zhan W."/>
            <person name="Jiang J."/>
            <person name="Wang Q."/>
            <person name="Zhang B."/>
            <person name="Ji P."/>
            <person name="Sakyi L.B."/>
            <person name="Cui X."/>
            <person name="Yuan T."/>
            <person name="Jiang B."/>
            <person name="Yang W."/>
            <person name="Lam T.T.-Y."/>
            <person name="Chang Q."/>
            <person name="Ding S."/>
            <person name="Wang X."/>
            <person name="Zhu J."/>
            <person name="Ruan X."/>
            <person name="Zhao L."/>
            <person name="Wei J."/>
            <person name="Que T."/>
            <person name="Du C."/>
            <person name="Cheng J."/>
            <person name="Dai P."/>
            <person name="Han X."/>
            <person name="Huang E."/>
            <person name="Gao Y."/>
            <person name="Liu J."/>
            <person name="Shao H."/>
            <person name="Ye R."/>
            <person name="Li L."/>
            <person name="Wei W."/>
            <person name="Wang X."/>
            <person name="Wang C."/>
            <person name="Huo Q."/>
            <person name="Li W."/>
            <person name="Guo W."/>
            <person name="Chen H."/>
            <person name="Chen S."/>
            <person name="Zhou L."/>
            <person name="Zhou L."/>
            <person name="Ni X."/>
            <person name="Tian J."/>
            <person name="Zhou Y."/>
            <person name="Sheng Y."/>
            <person name="Liu T."/>
            <person name="Pan Y."/>
            <person name="Xia L."/>
            <person name="Li J."/>
            <person name="Zhao F."/>
            <person name="Cao W."/>
        </authorList>
    </citation>
    <scope>NUCLEOTIDE SEQUENCE</scope>
    <source>
        <strain evidence="3">Rmic-2018</strain>
        <tissue evidence="3">Larvae</tissue>
    </source>
</reference>
<keyword evidence="1" id="KW-0479">Metal-binding</keyword>
<organism evidence="3 4">
    <name type="scientific">Rhipicephalus microplus</name>
    <name type="common">Cattle tick</name>
    <name type="synonym">Boophilus microplus</name>
    <dbReference type="NCBI Taxonomy" id="6941"/>
    <lineage>
        <taxon>Eukaryota</taxon>
        <taxon>Metazoa</taxon>
        <taxon>Ecdysozoa</taxon>
        <taxon>Arthropoda</taxon>
        <taxon>Chelicerata</taxon>
        <taxon>Arachnida</taxon>
        <taxon>Acari</taxon>
        <taxon>Parasitiformes</taxon>
        <taxon>Ixodida</taxon>
        <taxon>Ixodoidea</taxon>
        <taxon>Ixodidae</taxon>
        <taxon>Rhipicephalinae</taxon>
        <taxon>Rhipicephalus</taxon>
        <taxon>Boophilus</taxon>
    </lineage>
</organism>
<protein>
    <recommendedName>
        <fullName evidence="1">E3 ubiquitin-protein ligase</fullName>
        <ecNumber evidence="1">2.3.2.27</ecNumber>
    </recommendedName>
</protein>